<feature type="region of interest" description="Disordered" evidence="3">
    <location>
        <begin position="268"/>
        <end position="422"/>
    </location>
</feature>
<feature type="region of interest" description="Disordered" evidence="3">
    <location>
        <begin position="1172"/>
        <end position="1206"/>
    </location>
</feature>
<feature type="region of interest" description="Disordered" evidence="3">
    <location>
        <begin position="14"/>
        <end position="35"/>
    </location>
</feature>
<feature type="compositionally biased region" description="Basic and acidic residues" evidence="3">
    <location>
        <begin position="515"/>
        <end position="527"/>
    </location>
</feature>
<dbReference type="Gene3D" id="2.30.42.10">
    <property type="match status" value="1"/>
</dbReference>
<dbReference type="SUPFAM" id="SSF50156">
    <property type="entry name" value="PDZ domain-like"/>
    <property type="match status" value="1"/>
</dbReference>
<proteinExistence type="predicted"/>
<evidence type="ECO:0000256" key="2">
    <source>
        <dbReference type="ARBA" id="ARBA00023242"/>
    </source>
</evidence>
<dbReference type="CDD" id="cd00136">
    <property type="entry name" value="PDZ_canonical"/>
    <property type="match status" value="1"/>
</dbReference>
<dbReference type="SMART" id="SM00228">
    <property type="entry name" value="PDZ"/>
    <property type="match status" value="1"/>
</dbReference>
<feature type="region of interest" description="Disordered" evidence="3">
    <location>
        <begin position="1117"/>
        <end position="1137"/>
    </location>
</feature>
<feature type="compositionally biased region" description="Polar residues" evidence="3">
    <location>
        <begin position="283"/>
        <end position="292"/>
    </location>
</feature>
<evidence type="ECO:0000256" key="1">
    <source>
        <dbReference type="ARBA" id="ARBA00004123"/>
    </source>
</evidence>
<accession>W5N6F8</accession>
<dbReference type="Bgee" id="ENSLOCG00000013163">
    <property type="expression patterns" value="Expressed in muscle tissue and 12 other cell types or tissues"/>
</dbReference>
<evidence type="ECO:0000313" key="5">
    <source>
        <dbReference type="Ensembl" id="ENSLOCP00000016217.1"/>
    </source>
</evidence>
<feature type="compositionally biased region" description="Basic and acidic residues" evidence="3">
    <location>
        <begin position="273"/>
        <end position="282"/>
    </location>
</feature>
<reference evidence="6" key="1">
    <citation type="submission" date="2011-12" db="EMBL/GenBank/DDBJ databases">
        <title>The Draft Genome of Lepisosteus oculatus.</title>
        <authorList>
            <consortium name="The Broad Institute Genome Assembly &amp; Analysis Group"/>
            <consortium name="Computational R&amp;D Group"/>
            <consortium name="and Sequencing Platform"/>
            <person name="Di Palma F."/>
            <person name="Alfoldi J."/>
            <person name="Johnson J."/>
            <person name="Berlin A."/>
            <person name="Gnerre S."/>
            <person name="Jaffe D."/>
            <person name="MacCallum I."/>
            <person name="Young S."/>
            <person name="Walker B.J."/>
            <person name="Lander E.S."/>
            <person name="Lindblad-Toh K."/>
        </authorList>
    </citation>
    <scope>NUCLEOTIDE SEQUENCE [LARGE SCALE GENOMIC DNA]</scope>
</reference>
<dbReference type="InterPro" id="IPR001478">
    <property type="entry name" value="PDZ"/>
</dbReference>
<dbReference type="STRING" id="7918.ENSLOCP00000016217"/>
<dbReference type="OMA" id="PSIEMKP"/>
<evidence type="ECO:0000313" key="6">
    <source>
        <dbReference type="Proteomes" id="UP000018468"/>
    </source>
</evidence>
<keyword evidence="6" id="KW-1185">Reference proteome</keyword>
<feature type="compositionally biased region" description="Basic and acidic residues" evidence="3">
    <location>
        <begin position="475"/>
        <end position="486"/>
    </location>
</feature>
<feature type="compositionally biased region" description="Basic and acidic residues" evidence="3">
    <location>
        <begin position="644"/>
        <end position="657"/>
    </location>
</feature>
<name>W5N6F8_LEPOC</name>
<feature type="compositionally biased region" description="Basic and acidic residues" evidence="3">
    <location>
        <begin position="238"/>
        <end position="250"/>
    </location>
</feature>
<dbReference type="InterPro" id="IPR052082">
    <property type="entry name" value="Myelin_sheath_structural"/>
</dbReference>
<dbReference type="AlphaFoldDB" id="W5N6F8"/>
<reference evidence="5" key="2">
    <citation type="submission" date="2025-08" db="UniProtKB">
        <authorList>
            <consortium name="Ensembl"/>
        </authorList>
    </citation>
    <scope>IDENTIFICATION</scope>
</reference>
<dbReference type="eggNOG" id="ENOG502RXEZ">
    <property type="taxonomic scope" value="Eukaryota"/>
</dbReference>
<feature type="region of interest" description="Disordered" evidence="3">
    <location>
        <begin position="623"/>
        <end position="659"/>
    </location>
</feature>
<dbReference type="Proteomes" id="UP000018468">
    <property type="component" value="Linkage group LG7"/>
</dbReference>
<dbReference type="PANTHER" id="PTHR23348:SF16">
    <property type="entry name" value="LEUCINE RICH REPEAT FAMILY PROTEIN"/>
    <property type="match status" value="1"/>
</dbReference>
<dbReference type="InterPro" id="IPR036034">
    <property type="entry name" value="PDZ_sf"/>
</dbReference>
<dbReference type="GO" id="GO:0032287">
    <property type="term" value="P:peripheral nervous system myelin maintenance"/>
    <property type="evidence" value="ECO:0000318"/>
    <property type="project" value="GO_Central"/>
</dbReference>
<sequence>ESFHVSVIGTFYSISHPSTGSGRQLKGPEPDNEYDSVDETLEFLEEERPRPQGSSPVYECPSRNRSFRAGQTGCEGFHPTNDQRPSAFQSNEVHARLFDRQSETADESELIVKTQTEACAKGLIVSGGGKEGIFVKDVLHESPASTIPCMREGDQILSATVFFDDIRYEDALQILEHAKPYKVQFCLKRKSPATSAIETMFQHEKNSELAKSLNISVKCSPIQCASKYSKGETGTTVERGRTKTPRRQEARISWPKFPSFTRERKMYFKRSHSTSEAEEQKTLDMSPTTSDTESPKPGEEQIKNKRTPEGKRRKKKLRRQQVEMSKKGIQPRSSETEMQTPKFDSGDVYASDKDSPFLKGDVHMSKPQTETKDTELEQPTQGKKTELYKPKIPKSVISLPNVKTTEREDDLNKSDKTTTEAEASILQPVTGIKITETKSELDLSQSIKADLDVKSPEISTTANIKMPKPQLEAEGQDKDVDIEGSHGKFKMPSFKMPKFGFSRKEGVDIDAPIDDIKAPNADIEKPDSQSQLSKMPDLDISLPKPDLEVKGPEVEFKAPALEGKVDVPEIEAKGGRGKFQLPHMKLPSFGISTPDIKVPKIKGDTTLPTVDIPLPKADLDVKSPELTVSGEKPAVDLMGPSMDIEGKGTETEGEGSKFKLPKFGISLPKVKGTGLDISSPKPEVDITLPEAKIQAKVPEVDVEPPSVEGKIEVPEIDGKGLDIKLTKPKISLPKSGISKADMKAPEAEIDANLPKGDVSLPKRAVEIKRPEVEIKGPRIVAEVKDQDIDIEGSHGKFKMPSFKMPTFGFSTPKAQAEAPEVSADISIPDVDVPTGKVGVDIEAPRVDVEKPDRKFQMPKVKMPDMDISLPRVKGPEIDIQLPKAQAGVSVSKPDLDVKGPEVELKAPALEGKVDVPEIETKGGRGKFQLPHMKIEGPDLDVDLKGKVPEIEGEGSKFKLPKFGISLPKVKGTGLDINAPKPDVDIRLPEAKIQAKVPEVDIEAPSVEGKIEIPEIDGKGLDVKLKKPKKSLPKFGISKADMKVPEAEIDVNLPKGDISLPEGAVEIKGPEVDIKGPKIEAEVKDKDIDIEGSHGKFKMPSFKMPKFGFSTPKVKAEAPEVSTDISIPDIDAPSGKVGVDIEAPRVDVEKPDSKFQMPKVKMLDMDISLPRVKGPEIDIQQPKAQADVSISKPDLDVKGPEVDLKSP</sequence>
<feature type="compositionally biased region" description="Basic and acidic residues" evidence="3">
    <location>
        <begin position="1192"/>
        <end position="1206"/>
    </location>
</feature>
<keyword evidence="2" id="KW-0539">Nucleus</keyword>
<dbReference type="InParanoid" id="W5N6F8"/>
<dbReference type="PROSITE" id="PS50106">
    <property type="entry name" value="PDZ"/>
    <property type="match status" value="1"/>
</dbReference>
<evidence type="ECO:0000256" key="3">
    <source>
        <dbReference type="SAM" id="MobiDB-lite"/>
    </source>
</evidence>
<feature type="compositionally biased region" description="Basic and acidic residues" evidence="3">
    <location>
        <begin position="293"/>
        <end position="310"/>
    </location>
</feature>
<evidence type="ECO:0000259" key="4">
    <source>
        <dbReference type="PROSITE" id="PS50106"/>
    </source>
</evidence>
<dbReference type="EMBL" id="AHAT01031899">
    <property type="status" value="NOT_ANNOTATED_CDS"/>
    <property type="molecule type" value="Genomic_DNA"/>
</dbReference>
<feature type="compositionally biased region" description="Basic and acidic residues" evidence="3">
    <location>
        <begin position="350"/>
        <end position="375"/>
    </location>
</feature>
<feature type="compositionally biased region" description="Basic and acidic residues" evidence="3">
    <location>
        <begin position="404"/>
        <end position="419"/>
    </location>
</feature>
<dbReference type="EMBL" id="AHAT01031898">
    <property type="status" value="NOT_ANNOTATED_CDS"/>
    <property type="molecule type" value="Genomic_DNA"/>
</dbReference>
<reference evidence="5" key="3">
    <citation type="submission" date="2025-09" db="UniProtKB">
        <authorList>
            <consortium name="Ensembl"/>
        </authorList>
    </citation>
    <scope>IDENTIFICATION</scope>
</reference>
<dbReference type="Ensembl" id="ENSLOCT00000016247.1">
    <property type="protein sequence ID" value="ENSLOCP00000016217.1"/>
    <property type="gene ID" value="ENSLOCG00000013163.1"/>
</dbReference>
<feature type="region of interest" description="Disordered" evidence="3">
    <location>
        <begin position="229"/>
        <end position="256"/>
    </location>
</feature>
<dbReference type="PANTHER" id="PTHR23348">
    <property type="entry name" value="PERIAXIN/AHNAK"/>
    <property type="match status" value="1"/>
</dbReference>
<dbReference type="GO" id="GO:0043484">
    <property type="term" value="P:regulation of RNA splicing"/>
    <property type="evidence" value="ECO:0000318"/>
    <property type="project" value="GO_Central"/>
</dbReference>
<feature type="region of interest" description="Disordered" evidence="3">
    <location>
        <begin position="515"/>
        <end position="546"/>
    </location>
</feature>
<dbReference type="GeneTree" id="ENSGT00940000154902"/>
<dbReference type="GO" id="GO:0005737">
    <property type="term" value="C:cytoplasm"/>
    <property type="evidence" value="ECO:0000318"/>
    <property type="project" value="GO_Central"/>
</dbReference>
<feature type="region of interest" description="Disordered" evidence="3">
    <location>
        <begin position="460"/>
        <end position="495"/>
    </location>
</feature>
<dbReference type="HOGENOM" id="CLU_293662_0_0_1"/>
<protein>
    <recommendedName>
        <fullName evidence="4">PDZ domain-containing protein</fullName>
    </recommendedName>
</protein>
<comment type="subcellular location">
    <subcellularLocation>
        <location evidence="1">Nucleus</location>
    </subcellularLocation>
</comment>
<dbReference type="GO" id="GO:0005634">
    <property type="term" value="C:nucleus"/>
    <property type="evidence" value="ECO:0000318"/>
    <property type="project" value="GO_Central"/>
</dbReference>
<organism evidence="5 6">
    <name type="scientific">Lepisosteus oculatus</name>
    <name type="common">Spotted gar</name>
    <dbReference type="NCBI Taxonomy" id="7918"/>
    <lineage>
        <taxon>Eukaryota</taxon>
        <taxon>Metazoa</taxon>
        <taxon>Chordata</taxon>
        <taxon>Craniata</taxon>
        <taxon>Vertebrata</taxon>
        <taxon>Euteleostomi</taxon>
        <taxon>Actinopterygii</taxon>
        <taxon>Neopterygii</taxon>
        <taxon>Holostei</taxon>
        <taxon>Semionotiformes</taxon>
        <taxon>Lepisosteidae</taxon>
        <taxon>Lepisosteus</taxon>
    </lineage>
</organism>
<feature type="domain" description="PDZ" evidence="4">
    <location>
        <begin position="109"/>
        <end position="178"/>
    </location>
</feature>